<reference evidence="2 3" key="1">
    <citation type="submission" date="2021-06" db="EMBL/GenBank/DDBJ databases">
        <title>Caerostris darwini draft genome.</title>
        <authorList>
            <person name="Kono N."/>
            <person name="Arakawa K."/>
        </authorList>
    </citation>
    <scope>NUCLEOTIDE SEQUENCE [LARGE SCALE GENOMIC DNA]</scope>
</reference>
<dbReference type="EMBL" id="BPLQ01009959">
    <property type="protein sequence ID" value="GIY47591.1"/>
    <property type="molecule type" value="Genomic_DNA"/>
</dbReference>
<feature type="compositionally biased region" description="Polar residues" evidence="1">
    <location>
        <begin position="116"/>
        <end position="133"/>
    </location>
</feature>
<feature type="compositionally biased region" description="Low complexity" evidence="1">
    <location>
        <begin position="139"/>
        <end position="153"/>
    </location>
</feature>
<protein>
    <submittedName>
        <fullName evidence="2">Uncharacterized protein</fullName>
    </submittedName>
</protein>
<evidence type="ECO:0000313" key="2">
    <source>
        <dbReference type="EMBL" id="GIY47591.1"/>
    </source>
</evidence>
<comment type="caution">
    <text evidence="2">The sequence shown here is derived from an EMBL/GenBank/DDBJ whole genome shotgun (WGS) entry which is preliminary data.</text>
</comment>
<dbReference type="AlphaFoldDB" id="A0AAV4TQ56"/>
<gene>
    <name evidence="2" type="primary">AVEN_67880_1</name>
    <name evidence="2" type="ORF">CDAR_461461</name>
</gene>
<feature type="region of interest" description="Disordered" evidence="1">
    <location>
        <begin position="175"/>
        <end position="246"/>
    </location>
</feature>
<feature type="non-terminal residue" evidence="2">
    <location>
        <position position="1"/>
    </location>
</feature>
<feature type="compositionally biased region" description="Polar residues" evidence="1">
    <location>
        <begin position="491"/>
        <end position="507"/>
    </location>
</feature>
<dbReference type="Proteomes" id="UP001054837">
    <property type="component" value="Unassembled WGS sequence"/>
</dbReference>
<sequence length="593" mass="61916">YGQEGGYVSGKELGYEQEAGYSSGKSSGISSLPHTDSKDKKVAVFIKQIGHSKAGDQYGSKNGERHGYLLLPVVPGQADDKIKIQTTGYGGSEYKSEGPDGYSAGYSQKPGHENSGKVSYTSYFKSGASSYGTDASIPSYGGNSKSYGGNSKSYGGDSTAGISAYGGDSKSSGLGYGGGSSYGDSKSSVSDYEGNSKSYEGNSKSAYGGNSKSYEGNSKSAYGGNSKFPIPSYGGKSEKSSYGGDSKLSLDGGGHFDQELSGYAGHSSGIGEAGYGNVQAIKEIPSYDTQYESKKGSSYGHVAIPQYEKEPVNYEGGKPSLSHSSGYGINADNVKYIPAQVYEHQQAYGKSGSYDVSSSPKGTPYVKEVQSHNVYSSYSPSQKGSYDGGHVSKTSVSYGKQIAAPVKEKYSQPIGYGNQNYGAEIGSPYIVSSAEKHVDIQGKGFPQLSYGSFTPMISPYGSVVDFSRSAKQGKKTVVSSKGYGDGYKSVGAQQGSYGHSKQRSSSYGRPKSFAVVLQRSQGGGHGDGYGSAYSASTNKGGIKTSSHGYSGKGFQPIIPKYSGAIGGGSDLYSYTGLPSYSTLSYTKSSSRKY</sequence>
<proteinExistence type="predicted"/>
<evidence type="ECO:0000313" key="3">
    <source>
        <dbReference type="Proteomes" id="UP001054837"/>
    </source>
</evidence>
<feature type="region of interest" description="Disordered" evidence="1">
    <location>
        <begin position="84"/>
        <end position="153"/>
    </location>
</feature>
<feature type="compositionally biased region" description="Low complexity" evidence="1">
    <location>
        <begin position="182"/>
        <end position="192"/>
    </location>
</feature>
<evidence type="ECO:0000256" key="1">
    <source>
        <dbReference type="SAM" id="MobiDB-lite"/>
    </source>
</evidence>
<feature type="compositionally biased region" description="Low complexity" evidence="1">
    <location>
        <begin position="232"/>
        <end position="246"/>
    </location>
</feature>
<organism evidence="2 3">
    <name type="scientific">Caerostris darwini</name>
    <dbReference type="NCBI Taxonomy" id="1538125"/>
    <lineage>
        <taxon>Eukaryota</taxon>
        <taxon>Metazoa</taxon>
        <taxon>Ecdysozoa</taxon>
        <taxon>Arthropoda</taxon>
        <taxon>Chelicerata</taxon>
        <taxon>Arachnida</taxon>
        <taxon>Araneae</taxon>
        <taxon>Araneomorphae</taxon>
        <taxon>Entelegynae</taxon>
        <taxon>Araneoidea</taxon>
        <taxon>Araneidae</taxon>
        <taxon>Caerostris</taxon>
    </lineage>
</organism>
<feature type="region of interest" description="Disordered" evidence="1">
    <location>
        <begin position="491"/>
        <end position="510"/>
    </location>
</feature>
<accession>A0AAV4TQ56</accession>
<keyword evidence="3" id="KW-1185">Reference proteome</keyword>
<feature type="compositionally biased region" description="Polar residues" evidence="1">
    <location>
        <begin position="193"/>
        <end position="220"/>
    </location>
</feature>
<name>A0AAV4TQ56_9ARAC</name>